<keyword evidence="3" id="KW-1185">Reference proteome</keyword>
<dbReference type="OrthoDB" id="317013at2759"/>
<dbReference type="AlphaFoldDB" id="A0A8S1T2D5"/>
<reference evidence="2" key="1">
    <citation type="submission" date="2021-01" db="EMBL/GenBank/DDBJ databases">
        <authorList>
            <consortium name="Genoscope - CEA"/>
            <person name="William W."/>
        </authorList>
    </citation>
    <scope>NUCLEOTIDE SEQUENCE</scope>
</reference>
<dbReference type="EMBL" id="CAJJDO010000014">
    <property type="protein sequence ID" value="CAD8145669.1"/>
    <property type="molecule type" value="Genomic_DNA"/>
</dbReference>
<name>A0A8S1T2D5_9CILI</name>
<accession>A0A8S1T2D5</accession>
<sequence>MQNSDQKSVKIPNNKNLLQIKTKTSKKPFSFDKGNKNQKNNITQNQKGKTSEITIKFLNKQKKQQYSLFNNQKIEDVKMKHEQINPKQKVQLQCIKKKKVEYSPSPQNENGQSSQQKIKVDESYHQTSCILGQIAIFLGTPGVGKTFLMQKLFQTKIIEFQQYELKIDDNLSYNFVDTKGFDFENDYDEREIQIKHYQDLFYKYPQKIATLFIVVNFERTDLMKKKLQSIYKYFKKFQSQISIIVTDMHLSDNEYNSQIDLQNNFKVFNPYTILFVRKNIQKEELIEKLQKALIQVNFNHFFDLTDTIFEKENEDEIKNLQEQLKMRLCQ</sequence>
<feature type="compositionally biased region" description="Low complexity" evidence="1">
    <location>
        <begin position="37"/>
        <end position="48"/>
    </location>
</feature>
<evidence type="ECO:0000313" key="2">
    <source>
        <dbReference type="EMBL" id="CAD8145669.1"/>
    </source>
</evidence>
<evidence type="ECO:0008006" key="4">
    <source>
        <dbReference type="Google" id="ProtNLM"/>
    </source>
</evidence>
<evidence type="ECO:0000313" key="3">
    <source>
        <dbReference type="Proteomes" id="UP000689195"/>
    </source>
</evidence>
<evidence type="ECO:0000256" key="1">
    <source>
        <dbReference type="SAM" id="MobiDB-lite"/>
    </source>
</evidence>
<organism evidence="2 3">
    <name type="scientific">Paramecium pentaurelia</name>
    <dbReference type="NCBI Taxonomy" id="43138"/>
    <lineage>
        <taxon>Eukaryota</taxon>
        <taxon>Sar</taxon>
        <taxon>Alveolata</taxon>
        <taxon>Ciliophora</taxon>
        <taxon>Intramacronucleata</taxon>
        <taxon>Oligohymenophorea</taxon>
        <taxon>Peniculida</taxon>
        <taxon>Parameciidae</taxon>
        <taxon>Paramecium</taxon>
    </lineage>
</organism>
<dbReference type="Proteomes" id="UP000689195">
    <property type="component" value="Unassembled WGS sequence"/>
</dbReference>
<proteinExistence type="predicted"/>
<feature type="region of interest" description="Disordered" evidence="1">
    <location>
        <begin position="1"/>
        <end position="48"/>
    </location>
</feature>
<gene>
    <name evidence="2" type="ORF">PPENT_87.1.T0140362</name>
</gene>
<comment type="caution">
    <text evidence="2">The sequence shown here is derived from an EMBL/GenBank/DDBJ whole genome shotgun (WGS) entry which is preliminary data.</text>
</comment>
<feature type="compositionally biased region" description="Polar residues" evidence="1">
    <location>
        <begin position="1"/>
        <end position="22"/>
    </location>
</feature>
<protein>
    <recommendedName>
        <fullName evidence="4">P-loop containing nucleoside triphosphate hydrolase</fullName>
    </recommendedName>
</protein>